<dbReference type="InterPro" id="IPR005225">
    <property type="entry name" value="Small_GTP-bd"/>
</dbReference>
<reference evidence="5 6" key="1">
    <citation type="journal article" date="2017" name="ISME J.">
        <title>Tremblaya phenacola PPER: an evolutionary beta-gammaproteobacterium collage.</title>
        <authorList>
            <person name="Gil R."/>
            <person name="Vargas-Chavez C."/>
            <person name="Lopez-Madrigal S."/>
            <person name="Santos-Garcia D."/>
            <person name="Latorre A."/>
            <person name="Moya A."/>
        </authorList>
    </citation>
    <scope>NUCLEOTIDE SEQUENCE [LARGE SCALE GENOMIC DNA]</scope>
    <source>
        <strain evidence="5 6">PPER</strain>
    </source>
</reference>
<dbReference type="InterPro" id="IPR015946">
    <property type="entry name" value="KH_dom-like_a/b"/>
</dbReference>
<keyword evidence="6" id="KW-1185">Reference proteome</keyword>
<dbReference type="AlphaFoldDB" id="A0A2G0V758"/>
<evidence type="ECO:0000259" key="3">
    <source>
        <dbReference type="Pfam" id="PF01926"/>
    </source>
</evidence>
<keyword evidence="1" id="KW-0547">Nucleotide-binding</keyword>
<dbReference type="InterPro" id="IPR006073">
    <property type="entry name" value="GTP-bd"/>
</dbReference>
<dbReference type="Gene3D" id="3.40.50.300">
    <property type="entry name" value="P-loop containing nucleotide triphosphate hydrolases"/>
    <property type="match status" value="2"/>
</dbReference>
<dbReference type="NCBIfam" id="TIGR00231">
    <property type="entry name" value="small_GTP"/>
    <property type="match status" value="1"/>
</dbReference>
<dbReference type="Proteomes" id="UP000222818">
    <property type="component" value="Unassembled WGS sequence"/>
</dbReference>
<dbReference type="SUPFAM" id="SSF52540">
    <property type="entry name" value="P-loop containing nucleoside triphosphate hydrolases"/>
    <property type="match status" value="1"/>
</dbReference>
<protein>
    <submittedName>
        <fullName evidence="5">GTPase Der</fullName>
    </submittedName>
</protein>
<comment type="caution">
    <text evidence="5">The sequence shown here is derived from an EMBL/GenBank/DDBJ whole genome shotgun (WGS) entry which is preliminary data.</text>
</comment>
<organism evidence="5 6">
    <name type="scientific">Candidatus Tremblayella phenacoccinincola</name>
    <dbReference type="NCBI Taxonomy" id="1010676"/>
    <lineage>
        <taxon>Bacteria</taxon>
        <taxon>Pseudomonadati</taxon>
        <taxon>Pseudomonadota</taxon>
        <taxon>Betaproteobacteria</taxon>
        <taxon>Candidatus Tremblayella</taxon>
    </lineage>
</organism>
<evidence type="ECO:0000313" key="5">
    <source>
        <dbReference type="EMBL" id="PHN16314.1"/>
    </source>
</evidence>
<dbReference type="Pfam" id="PF14714">
    <property type="entry name" value="KH_dom-like"/>
    <property type="match status" value="1"/>
</dbReference>
<sequence>MFNRIICQHGSIAYCLPGLTADSRYGIGALHRKRFGLYYVLDTNGWDVYSAPTDQLKKVVSLSSTVILVLDAREGLSTGDLKILNYLSRLDKSVYVAINKADPNYAFMKKEFNHIVCSSFFVSSAHNIGIKRMMYYILRNLNQALNVKKELGTRNSTRVAIVGKPNVGKSTLVNTLVGYYRSVVSIVSGTTKDPIEASLMFKDHQYTMIDTGGLKRKGTSEYSVARCVILKTLQTILTSNIVLLLVDAQLGIAKHDLTVIDFALRNNKALAVGFNKCDTVKAFNVKAKLPELQRLKEQFRVCVLAFSALKRIGLNSLLATLHRLNNLANTKIPTIKLNKLIGDTAPAPTIEASTPTTAATSAKDKLKLNYIHQGGCSPLVLVAHGSNINKLNKDSKRHIKETITEMLGLNKLHIHINLRNVR</sequence>
<dbReference type="PANTHER" id="PTHR43834:SF6">
    <property type="entry name" value="GTPASE DER"/>
    <property type="match status" value="1"/>
</dbReference>
<proteinExistence type="predicted"/>
<dbReference type="GO" id="GO:0005525">
    <property type="term" value="F:GTP binding"/>
    <property type="evidence" value="ECO:0007669"/>
    <property type="project" value="UniProtKB-KW"/>
</dbReference>
<evidence type="ECO:0000313" key="6">
    <source>
        <dbReference type="Proteomes" id="UP000222818"/>
    </source>
</evidence>
<accession>A0A2G0V758</accession>
<evidence type="ECO:0000256" key="2">
    <source>
        <dbReference type="ARBA" id="ARBA00023134"/>
    </source>
</evidence>
<evidence type="ECO:0000256" key="1">
    <source>
        <dbReference type="ARBA" id="ARBA00022741"/>
    </source>
</evidence>
<feature type="domain" description="G" evidence="3">
    <location>
        <begin position="158"/>
        <end position="276"/>
    </location>
</feature>
<name>A0A2G0V758_9PROT</name>
<dbReference type="InterPro" id="IPR032859">
    <property type="entry name" value="KH_dom-like"/>
</dbReference>
<keyword evidence="2" id="KW-0342">GTP-binding</keyword>
<evidence type="ECO:0000259" key="4">
    <source>
        <dbReference type="Pfam" id="PF14714"/>
    </source>
</evidence>
<feature type="domain" description="GTPase Der C-terminal KH-domain-like" evidence="4">
    <location>
        <begin position="331"/>
        <end position="419"/>
    </location>
</feature>
<dbReference type="PANTHER" id="PTHR43834">
    <property type="entry name" value="GTPASE DER"/>
    <property type="match status" value="1"/>
</dbReference>
<dbReference type="EMBL" id="MKGN01000007">
    <property type="protein sequence ID" value="PHN16314.1"/>
    <property type="molecule type" value="Genomic_DNA"/>
</dbReference>
<dbReference type="Pfam" id="PF01926">
    <property type="entry name" value="MMR_HSR1"/>
    <property type="match status" value="1"/>
</dbReference>
<dbReference type="Gene3D" id="3.30.300.20">
    <property type="match status" value="1"/>
</dbReference>
<gene>
    <name evidence="5" type="primary">der</name>
    <name evidence="5" type="ORF">TPPER_00056</name>
</gene>
<dbReference type="InterPro" id="IPR027417">
    <property type="entry name" value="P-loop_NTPase"/>
</dbReference>